<dbReference type="RefSeq" id="WP_187815595.1">
    <property type="nucleotide sequence ID" value="NZ_JACTVJ010000010.1"/>
</dbReference>
<evidence type="ECO:0000313" key="4">
    <source>
        <dbReference type="Proteomes" id="UP000642284"/>
    </source>
</evidence>
<evidence type="ECO:0000256" key="1">
    <source>
        <dbReference type="SAM" id="Phobius"/>
    </source>
</evidence>
<feature type="transmembrane region" description="Helical" evidence="1">
    <location>
        <begin position="145"/>
        <end position="163"/>
    </location>
</feature>
<gene>
    <name evidence="3" type="ORF">H9Y04_21630</name>
</gene>
<name>A0ABR7SI10_9ACTN</name>
<evidence type="ECO:0008006" key="5">
    <source>
        <dbReference type="Google" id="ProtNLM"/>
    </source>
</evidence>
<keyword evidence="1" id="KW-0812">Transmembrane</keyword>
<evidence type="ECO:0000313" key="3">
    <source>
        <dbReference type="EMBL" id="MBC9715156.1"/>
    </source>
</evidence>
<keyword evidence="1" id="KW-1133">Transmembrane helix</keyword>
<feature type="chain" id="PRO_5047054862" description="Integral membrane protein" evidence="2">
    <location>
        <begin position="27"/>
        <end position="171"/>
    </location>
</feature>
<keyword evidence="4" id="KW-1185">Reference proteome</keyword>
<accession>A0ABR7SI10</accession>
<proteinExistence type="predicted"/>
<keyword evidence="2" id="KW-0732">Signal</keyword>
<dbReference type="EMBL" id="JACTVJ010000010">
    <property type="protein sequence ID" value="MBC9715156.1"/>
    <property type="molecule type" value="Genomic_DNA"/>
</dbReference>
<reference evidence="3 4" key="1">
    <citation type="submission" date="2020-08" db="EMBL/GenBank/DDBJ databases">
        <title>Genemic of Streptomyces polyaspartic.</title>
        <authorList>
            <person name="Liu W."/>
        </authorList>
    </citation>
    <scope>NUCLEOTIDE SEQUENCE [LARGE SCALE GENOMIC DNA]</scope>
    <source>
        <strain evidence="3 4">TRM66268-LWL</strain>
    </source>
</reference>
<comment type="caution">
    <text evidence="3">The sequence shown here is derived from an EMBL/GenBank/DDBJ whole genome shotgun (WGS) entry which is preliminary data.</text>
</comment>
<sequence length="171" mass="16349">MYARTLAAGTLLAGAALALAAPAAHAVEAGAVAVTPSSAAPGQSVRIGASGCGSANPSAQARAYSDAFATASLSAVGSAGEVAGTSTVFTGAKAGTYTVTVVCDISNPSQQKYTGSFTVTGSSTTPQGVRGGLGGSFEDAGPGTIAAGSALVAVGLGATAYTVRRRMQRSS</sequence>
<dbReference type="Proteomes" id="UP000642284">
    <property type="component" value="Unassembled WGS sequence"/>
</dbReference>
<feature type="signal peptide" evidence="2">
    <location>
        <begin position="1"/>
        <end position="26"/>
    </location>
</feature>
<keyword evidence="1" id="KW-0472">Membrane</keyword>
<protein>
    <recommendedName>
        <fullName evidence="5">Integral membrane protein</fullName>
    </recommendedName>
</protein>
<organism evidence="3 4">
    <name type="scientific">Streptomyces polyasparticus</name>
    <dbReference type="NCBI Taxonomy" id="2767826"/>
    <lineage>
        <taxon>Bacteria</taxon>
        <taxon>Bacillati</taxon>
        <taxon>Actinomycetota</taxon>
        <taxon>Actinomycetes</taxon>
        <taxon>Kitasatosporales</taxon>
        <taxon>Streptomycetaceae</taxon>
        <taxon>Streptomyces</taxon>
    </lineage>
</organism>
<evidence type="ECO:0000256" key="2">
    <source>
        <dbReference type="SAM" id="SignalP"/>
    </source>
</evidence>